<dbReference type="PANTHER" id="PTHR36852:SF1">
    <property type="entry name" value="PROTEIN GVPL 2"/>
    <property type="match status" value="1"/>
</dbReference>
<evidence type="ECO:0000256" key="3">
    <source>
        <dbReference type="ARBA" id="ARBA00035643"/>
    </source>
</evidence>
<name>A0A1I2EJD7_9BACI</name>
<dbReference type="RefSeq" id="WP_177194817.1">
    <property type="nucleotide sequence ID" value="NZ_FONT01000006.1"/>
</dbReference>
<reference evidence="4 5" key="1">
    <citation type="submission" date="2016-10" db="EMBL/GenBank/DDBJ databases">
        <authorList>
            <person name="de Groot N.N."/>
        </authorList>
    </citation>
    <scope>NUCLEOTIDE SEQUENCE [LARGE SCALE GENOMIC DNA]</scope>
    <source>
        <strain evidence="4 5">DSM 23995</strain>
    </source>
</reference>
<dbReference type="STRING" id="930128.SAMN05192532_10622"/>
<dbReference type="Pfam" id="PF06386">
    <property type="entry name" value="GvpL_GvpF"/>
    <property type="match status" value="1"/>
</dbReference>
<dbReference type="Proteomes" id="UP000199516">
    <property type="component" value="Unassembled WGS sequence"/>
</dbReference>
<dbReference type="PANTHER" id="PTHR36852">
    <property type="entry name" value="PROTEIN GVPL 2"/>
    <property type="match status" value="1"/>
</dbReference>
<dbReference type="AlphaFoldDB" id="A0A1I2EJD7"/>
<evidence type="ECO:0000313" key="5">
    <source>
        <dbReference type="Proteomes" id="UP000199516"/>
    </source>
</evidence>
<comment type="similarity">
    <text evidence="3">Belongs to the gas vesicle GvpF/GvpL family.</text>
</comment>
<gene>
    <name evidence="4" type="ORF">SAMN05192532_10622</name>
</gene>
<evidence type="ECO:0000313" key="4">
    <source>
        <dbReference type="EMBL" id="SFE92531.1"/>
    </source>
</evidence>
<keyword evidence="5" id="KW-1185">Reference proteome</keyword>
<keyword evidence="1" id="KW-0304">Gas vesicle</keyword>
<accession>A0A1I2EJD7</accession>
<dbReference type="GO" id="GO:0031411">
    <property type="term" value="C:gas vesicle"/>
    <property type="evidence" value="ECO:0007669"/>
    <property type="project" value="UniProtKB-SubCell"/>
</dbReference>
<proteinExistence type="inferred from homology"/>
<dbReference type="GO" id="GO:0031412">
    <property type="term" value="P:gas vesicle organization"/>
    <property type="evidence" value="ECO:0007669"/>
    <property type="project" value="InterPro"/>
</dbReference>
<protein>
    <submittedName>
        <fullName evidence="4">Gas vesicle synthesis protein GvpL/GvpF</fullName>
    </submittedName>
</protein>
<sequence length="251" mass="29025">MQKEEGLYLFAVIPKAEERSFGTTELDGRVTEVFTVPFHDMSMVTASAPIKIYEPTRKNARNHQQTISRVMEEFSVIPMSFGNILEDREDVHLFMEQLYEQFQHIFPKIENKIEVGLKLMGKKEWITEQANKNPSLQRLKRNAASAKPHYYEQLKLGEAAKSFVTSLHSQFEQEVFQPLAELSEAAKSNEVINERMLLNASFLISLENEEAFDARVNEIYEKWKSCIDFTYTGPWPAYNFINLKIKAGQTS</sequence>
<organism evidence="4 5">
    <name type="scientific">Alteribacillus iranensis</name>
    <dbReference type="NCBI Taxonomy" id="930128"/>
    <lineage>
        <taxon>Bacteria</taxon>
        <taxon>Bacillati</taxon>
        <taxon>Bacillota</taxon>
        <taxon>Bacilli</taxon>
        <taxon>Bacillales</taxon>
        <taxon>Bacillaceae</taxon>
        <taxon>Alteribacillus</taxon>
    </lineage>
</organism>
<evidence type="ECO:0000256" key="1">
    <source>
        <dbReference type="ARBA" id="ARBA00022987"/>
    </source>
</evidence>
<dbReference type="EMBL" id="FONT01000006">
    <property type="protein sequence ID" value="SFE92531.1"/>
    <property type="molecule type" value="Genomic_DNA"/>
</dbReference>
<evidence type="ECO:0000256" key="2">
    <source>
        <dbReference type="ARBA" id="ARBA00035108"/>
    </source>
</evidence>
<dbReference type="InterPro" id="IPR009430">
    <property type="entry name" value="GvpL/GvpF"/>
</dbReference>
<comment type="subcellular location">
    <subcellularLocation>
        <location evidence="2">Gas vesicle</location>
    </subcellularLocation>
</comment>